<dbReference type="EMBL" id="DSVI01000003">
    <property type="protein sequence ID" value="HGT46475.1"/>
    <property type="molecule type" value="Genomic_DNA"/>
</dbReference>
<evidence type="ECO:0000256" key="3">
    <source>
        <dbReference type="SAM" id="Phobius"/>
    </source>
</evidence>
<feature type="transmembrane region" description="Helical" evidence="3">
    <location>
        <begin position="203"/>
        <end position="223"/>
    </location>
</feature>
<feature type="transmembrane region" description="Helical" evidence="3">
    <location>
        <begin position="36"/>
        <end position="54"/>
    </location>
</feature>
<evidence type="ECO:0000313" key="5">
    <source>
        <dbReference type="EMBL" id="HGT46475.1"/>
    </source>
</evidence>
<feature type="transmembrane region" description="Helical" evidence="3">
    <location>
        <begin position="144"/>
        <end position="165"/>
    </location>
</feature>
<dbReference type="InterPro" id="IPR052016">
    <property type="entry name" value="Bact_Sigma-Reg"/>
</dbReference>
<feature type="transmembrane region" description="Helical" evidence="3">
    <location>
        <begin position="108"/>
        <end position="132"/>
    </location>
</feature>
<feature type="transmembrane region" description="Helical" evidence="3">
    <location>
        <begin position="66"/>
        <end position="88"/>
    </location>
</feature>
<keyword evidence="2" id="KW-0175">Coiled coil</keyword>
<evidence type="ECO:0000256" key="1">
    <source>
        <dbReference type="ARBA" id="ARBA00022801"/>
    </source>
</evidence>
<proteinExistence type="predicted"/>
<feature type="transmembrane region" description="Helical" evidence="3">
    <location>
        <begin position="171"/>
        <end position="196"/>
    </location>
</feature>
<comment type="caution">
    <text evidence="5">The sequence shown here is derived from an EMBL/GenBank/DDBJ whole genome shotgun (WGS) entry which is preliminary data.</text>
</comment>
<protein>
    <recommendedName>
        <fullName evidence="4">PPM-type phosphatase domain-containing protein</fullName>
    </recommendedName>
</protein>
<dbReference type="SUPFAM" id="SSF81606">
    <property type="entry name" value="PP2C-like"/>
    <property type="match status" value="1"/>
</dbReference>
<name>A0A832DID5_9BACT</name>
<feature type="transmembrane region" description="Helical" evidence="3">
    <location>
        <begin position="12"/>
        <end position="30"/>
    </location>
</feature>
<keyword evidence="1" id="KW-0378">Hydrolase</keyword>
<dbReference type="AlphaFoldDB" id="A0A832DID5"/>
<dbReference type="Gene3D" id="3.30.450.40">
    <property type="match status" value="1"/>
</dbReference>
<dbReference type="GO" id="GO:0016791">
    <property type="term" value="F:phosphatase activity"/>
    <property type="evidence" value="ECO:0007669"/>
    <property type="project" value="TreeGrafter"/>
</dbReference>
<keyword evidence="3" id="KW-0812">Transmembrane</keyword>
<dbReference type="SUPFAM" id="SSF55781">
    <property type="entry name" value="GAF domain-like"/>
    <property type="match status" value="1"/>
</dbReference>
<feature type="domain" description="PPM-type phosphatase" evidence="4">
    <location>
        <begin position="459"/>
        <end position="678"/>
    </location>
</feature>
<dbReference type="InterPro" id="IPR029016">
    <property type="entry name" value="GAF-like_dom_sf"/>
</dbReference>
<dbReference type="InterPro" id="IPR001932">
    <property type="entry name" value="PPM-type_phosphatase-like_dom"/>
</dbReference>
<reference evidence="5" key="1">
    <citation type="journal article" date="2020" name="mSystems">
        <title>Genome- and Community-Level Interaction Insights into Carbon Utilization and Element Cycling Functions of Hydrothermarchaeota in Hydrothermal Sediment.</title>
        <authorList>
            <person name="Zhou Z."/>
            <person name="Liu Y."/>
            <person name="Xu W."/>
            <person name="Pan J."/>
            <person name="Luo Z.H."/>
            <person name="Li M."/>
        </authorList>
    </citation>
    <scope>NUCLEOTIDE SEQUENCE [LARGE SCALE GENOMIC DNA]</scope>
    <source>
        <strain evidence="5">SpSt-500</strain>
    </source>
</reference>
<gene>
    <name evidence="5" type="ORF">ENS56_00370</name>
</gene>
<feature type="coiled-coil region" evidence="2">
    <location>
        <begin position="420"/>
        <end position="447"/>
    </location>
</feature>
<keyword evidence="3" id="KW-1133">Transmembrane helix</keyword>
<sequence length="681" mass="77092">MYLYRLHKNIHLTISLLSLLLLFAVITFWGGSNSKLILFTQDIVTLILLFSLTVQIKEYIRKNKISFLSLTFAVASLLGILLMTIWFAQMFMDQLIQKLNSEISIFSFTSNLIGTVYLFLFAFGTAAVFVVLKEFYFSRRTKFNPIYFRLLIIFGILSAVSFTLFKDFNESISIGFMVVTILLIIQNSLGISWIAFLTKREKYKLLIISVVITILASVLIGYTSSETLHAKTLMTYSIGFYKLSVLVLTYAIIYFGVLLFTVLFHLPTAEAFDRKAEEVSSLHLFSSLINQVLDFDELADTITDLTRKVSGADASWFVLKNNSDFHTISQKNISANDVDAINNYLLHSGDCKSLNKAKICSLEKTIVKNSLSEQFSSVIIAPLRTQSEIKGYLIAARKSGLLFFEDEAKAINAFSDYASIALENSRLLKESIEKERLEKELDVAREMQKKLLPASDPDLKEIQICSVFIPAFEVGGDFYDFYTDKKEEFSFVIGDVAGKGISAAFVMAEVKGIFESLTKILSSPKEILFKANQILARTLHRKNFVSALYGKINIARSEFEFARAGHCPAILIRDGELFTYQPKGLALGLDFTESFSDNLEEVKITLEKNDTLIFYTDGITESKNKFNEDFGESRFIDAIKTHSHKNVNQIAQEIISQISLFTNDSTQYDDITLLILRWNKN</sequence>
<evidence type="ECO:0000259" key="4">
    <source>
        <dbReference type="SMART" id="SM00331"/>
    </source>
</evidence>
<dbReference type="SMART" id="SM00331">
    <property type="entry name" value="PP2C_SIG"/>
    <property type="match status" value="1"/>
</dbReference>
<dbReference type="Pfam" id="PF07228">
    <property type="entry name" value="SpoIIE"/>
    <property type="match status" value="1"/>
</dbReference>
<dbReference type="PANTHER" id="PTHR43156">
    <property type="entry name" value="STAGE II SPORULATION PROTEIN E-RELATED"/>
    <property type="match status" value="1"/>
</dbReference>
<accession>A0A832DID5</accession>
<organism evidence="5">
    <name type="scientific">Ignavibacterium album</name>
    <dbReference type="NCBI Taxonomy" id="591197"/>
    <lineage>
        <taxon>Bacteria</taxon>
        <taxon>Pseudomonadati</taxon>
        <taxon>Ignavibacteriota</taxon>
        <taxon>Ignavibacteria</taxon>
        <taxon>Ignavibacteriales</taxon>
        <taxon>Ignavibacteriaceae</taxon>
        <taxon>Ignavibacterium</taxon>
    </lineage>
</organism>
<dbReference type="InterPro" id="IPR036457">
    <property type="entry name" value="PPM-type-like_dom_sf"/>
</dbReference>
<dbReference type="PANTHER" id="PTHR43156:SF2">
    <property type="entry name" value="STAGE II SPORULATION PROTEIN E"/>
    <property type="match status" value="1"/>
</dbReference>
<keyword evidence="3" id="KW-0472">Membrane</keyword>
<dbReference type="Gene3D" id="3.60.40.10">
    <property type="entry name" value="PPM-type phosphatase domain"/>
    <property type="match status" value="1"/>
</dbReference>
<feature type="transmembrane region" description="Helical" evidence="3">
    <location>
        <begin position="243"/>
        <end position="266"/>
    </location>
</feature>
<evidence type="ECO:0000256" key="2">
    <source>
        <dbReference type="SAM" id="Coils"/>
    </source>
</evidence>